<evidence type="ECO:0000256" key="2">
    <source>
        <dbReference type="ARBA" id="ARBA00022679"/>
    </source>
</evidence>
<dbReference type="InterPro" id="IPR027417">
    <property type="entry name" value="P-loop_NTPase"/>
</dbReference>
<sequence>MEVPQIARPIEAISFESHAARLISKLPAREGWSEPLVLYKNYWFRPYFVQSRLRIENGFKPRPEDVILATNPKCGTTWLKALAFTVINRFRCIGDTVDMETTFDMFAEGFSSNGPFWNHCLEYWRESIAKPDNVLFLKYEDMTLEPTKYVIRLATFLGAPFSIKEIEDGIPEEVVRLCSFEKLSSLSTNQTGEFARLGNIVIEKSSYFRKGKVGDWVNHMNEEMGRKLNCIVEEKLKGSGLVL</sequence>
<gene>
    <name evidence="5" type="ORF">NCGR_LOCUS18880</name>
</gene>
<dbReference type="Pfam" id="PF00685">
    <property type="entry name" value="Sulfotransfer_1"/>
    <property type="match status" value="1"/>
</dbReference>
<evidence type="ECO:0000256" key="1">
    <source>
        <dbReference type="ARBA" id="ARBA00005771"/>
    </source>
</evidence>
<keyword evidence="2 3" id="KW-0808">Transferase</keyword>
<keyword evidence="6" id="KW-1185">Reference proteome</keyword>
<organism evidence="5 6">
    <name type="scientific">Miscanthus lutarioriparius</name>
    <dbReference type="NCBI Taxonomy" id="422564"/>
    <lineage>
        <taxon>Eukaryota</taxon>
        <taxon>Viridiplantae</taxon>
        <taxon>Streptophyta</taxon>
        <taxon>Embryophyta</taxon>
        <taxon>Tracheophyta</taxon>
        <taxon>Spermatophyta</taxon>
        <taxon>Magnoliopsida</taxon>
        <taxon>Liliopsida</taxon>
        <taxon>Poales</taxon>
        <taxon>Poaceae</taxon>
        <taxon>PACMAD clade</taxon>
        <taxon>Panicoideae</taxon>
        <taxon>Andropogonodae</taxon>
        <taxon>Andropogoneae</taxon>
        <taxon>Saccharinae</taxon>
        <taxon>Miscanthus</taxon>
    </lineage>
</organism>
<comment type="caution">
    <text evidence="5">The sequence shown here is derived from an EMBL/GenBank/DDBJ whole genome shotgun (WGS) entry which is preliminary data.</text>
</comment>
<accession>A0A811NVS2</accession>
<dbReference type="GO" id="GO:0008146">
    <property type="term" value="F:sulfotransferase activity"/>
    <property type="evidence" value="ECO:0007669"/>
    <property type="project" value="InterPro"/>
</dbReference>
<dbReference type="AlphaFoldDB" id="A0A811NVS2"/>
<evidence type="ECO:0000313" key="6">
    <source>
        <dbReference type="Proteomes" id="UP000604825"/>
    </source>
</evidence>
<dbReference type="PANTHER" id="PTHR11783">
    <property type="entry name" value="SULFOTRANSFERASE SULT"/>
    <property type="match status" value="1"/>
</dbReference>
<dbReference type="OrthoDB" id="205623at2759"/>
<dbReference type="EMBL" id="CAJGYO010000005">
    <property type="protein sequence ID" value="CAD6227946.1"/>
    <property type="molecule type" value="Genomic_DNA"/>
</dbReference>
<evidence type="ECO:0000256" key="3">
    <source>
        <dbReference type="RuleBase" id="RU361155"/>
    </source>
</evidence>
<dbReference type="EC" id="2.8.2.-" evidence="3"/>
<evidence type="ECO:0000313" key="5">
    <source>
        <dbReference type="EMBL" id="CAD6227946.1"/>
    </source>
</evidence>
<dbReference type="SUPFAM" id="SSF52540">
    <property type="entry name" value="P-loop containing nucleoside triphosphate hydrolases"/>
    <property type="match status" value="1"/>
</dbReference>
<dbReference type="Proteomes" id="UP000604825">
    <property type="component" value="Unassembled WGS sequence"/>
</dbReference>
<feature type="domain" description="Sulfotransferase" evidence="4">
    <location>
        <begin position="99"/>
        <end position="240"/>
    </location>
</feature>
<dbReference type="InterPro" id="IPR000863">
    <property type="entry name" value="Sulfotransferase_dom"/>
</dbReference>
<proteinExistence type="inferred from homology"/>
<evidence type="ECO:0000259" key="4">
    <source>
        <dbReference type="Pfam" id="PF00685"/>
    </source>
</evidence>
<comment type="similarity">
    <text evidence="1 3">Belongs to the sulfotransferase 1 family.</text>
</comment>
<protein>
    <recommendedName>
        <fullName evidence="3">Sulfotransferase</fullName>
        <ecNumber evidence="3">2.8.2.-</ecNumber>
    </recommendedName>
</protein>
<dbReference type="Gene3D" id="3.40.50.300">
    <property type="entry name" value="P-loop containing nucleotide triphosphate hydrolases"/>
    <property type="match status" value="2"/>
</dbReference>
<reference evidence="5" key="1">
    <citation type="submission" date="2020-10" db="EMBL/GenBank/DDBJ databases">
        <authorList>
            <person name="Han B."/>
            <person name="Lu T."/>
            <person name="Zhao Q."/>
            <person name="Huang X."/>
            <person name="Zhao Y."/>
        </authorList>
    </citation>
    <scope>NUCLEOTIDE SEQUENCE</scope>
</reference>
<name>A0A811NVS2_9POAL</name>